<keyword evidence="1" id="KW-0812">Transmembrane</keyword>
<dbReference type="EMBL" id="CP046171">
    <property type="protein sequence ID" value="QIS06446.1"/>
    <property type="molecule type" value="Genomic_DNA"/>
</dbReference>
<feature type="transmembrane region" description="Helical" evidence="1">
    <location>
        <begin position="51"/>
        <end position="73"/>
    </location>
</feature>
<keyword evidence="1" id="KW-1133">Transmembrane helix</keyword>
<dbReference type="RefSeq" id="WP_167465474.1">
    <property type="nucleotide sequence ID" value="NZ_CP046171.1"/>
</dbReference>
<accession>A0A6G9XZY5</accession>
<evidence type="ECO:0000313" key="3">
    <source>
        <dbReference type="Proteomes" id="UP000501705"/>
    </source>
</evidence>
<reference evidence="2 3" key="1">
    <citation type="journal article" date="2019" name="ACS Chem. Biol.">
        <title>Identification and Mobilization of a Cryptic Antibiotic Biosynthesis Gene Locus from a Human-Pathogenic Nocardia Isolate.</title>
        <authorList>
            <person name="Herisse M."/>
            <person name="Ishida K."/>
            <person name="Porter J.L."/>
            <person name="Howden B."/>
            <person name="Hertweck C."/>
            <person name="Stinear T.P."/>
            <person name="Pidot S.J."/>
        </authorList>
    </citation>
    <scope>NUCLEOTIDE SEQUENCE [LARGE SCALE GENOMIC DNA]</scope>
    <source>
        <strain evidence="2 3">AUSMDU00024985</strain>
    </source>
</reference>
<organism evidence="2 3">
    <name type="scientific">Nocardia brasiliensis</name>
    <dbReference type="NCBI Taxonomy" id="37326"/>
    <lineage>
        <taxon>Bacteria</taxon>
        <taxon>Bacillati</taxon>
        <taxon>Actinomycetota</taxon>
        <taxon>Actinomycetes</taxon>
        <taxon>Mycobacteriales</taxon>
        <taxon>Nocardiaceae</taxon>
        <taxon>Nocardia</taxon>
    </lineage>
</organism>
<sequence length="82" mass="8813">MRGWIAVLVGELGLAVLLLVAAVASWRAGIRTSTFAALDRAPEFVATRYVGPWLLLAAVLGAVAGLFLIDAVARLVRRRRAR</sequence>
<dbReference type="AlphaFoldDB" id="A0A6G9XZY5"/>
<proteinExistence type="predicted"/>
<evidence type="ECO:0000256" key="1">
    <source>
        <dbReference type="SAM" id="Phobius"/>
    </source>
</evidence>
<protein>
    <submittedName>
        <fullName evidence="2">Uncharacterized protein</fullName>
    </submittedName>
</protein>
<dbReference type="Proteomes" id="UP000501705">
    <property type="component" value="Chromosome"/>
</dbReference>
<evidence type="ECO:0000313" key="2">
    <source>
        <dbReference type="EMBL" id="QIS06446.1"/>
    </source>
</evidence>
<name>A0A6G9XZY5_NOCBR</name>
<gene>
    <name evidence="2" type="ORF">F5X71_32795</name>
</gene>
<keyword evidence="1" id="KW-0472">Membrane</keyword>